<sequence length="394" mass="43724">MTNLENHRTDIHYQDSLITKLFLFQFVNSYSSFFYIAFIQNQVDGCDGGSCMRTLAKNLGIIFLVQLVVGNVQDIVVPYVRVKKRLRDELDDIRNTGKTKGASPVEYEYTLDTYDNIMGPINDYISVAIQFGYLSLFVAAFPLAPLMALANNYVSIHADVYRLLNMMRRPVPLPSSDIGNWQEVMTILAIIAVVTNSALLCFIMENVFDSYSWRTRLWIFVAMQYVIFSSMYVVQLAVPDVPSDVNLQHERAKLLAAKIVDRVADEDEDPGVDEVALESFKLTVHAQDTKLATIEKNVIDRMLSEAERVGHGLEAGIAATEAATDKIAHGLGGGLTLARQASQRGEGSGARKNKRKSNAKVQPAQEMEVTSVKQSVDSSKGEAEIQPPSSDDNV</sequence>
<evidence type="ECO:0000256" key="6">
    <source>
        <dbReference type="SAM" id="Phobius"/>
    </source>
</evidence>
<feature type="domain" description="Anoctamin transmembrane" evidence="7">
    <location>
        <begin position="1"/>
        <end position="251"/>
    </location>
</feature>
<evidence type="ECO:0000259" key="7">
    <source>
        <dbReference type="Pfam" id="PF04547"/>
    </source>
</evidence>
<proteinExistence type="predicted"/>
<name>A0A7S3XWN0_HETAK</name>
<keyword evidence="4 6" id="KW-0472">Membrane</keyword>
<evidence type="ECO:0000313" key="8">
    <source>
        <dbReference type="EMBL" id="CAE0634352.1"/>
    </source>
</evidence>
<feature type="transmembrane region" description="Helical" evidence="6">
    <location>
        <begin position="124"/>
        <end position="144"/>
    </location>
</feature>
<accession>A0A7S3XWN0</accession>
<feature type="transmembrane region" description="Helical" evidence="6">
    <location>
        <begin position="21"/>
        <end position="39"/>
    </location>
</feature>
<dbReference type="PANTHER" id="PTHR12308:SF73">
    <property type="entry name" value="ANOCTAMIN"/>
    <property type="match status" value="1"/>
</dbReference>
<feature type="transmembrane region" description="Helical" evidence="6">
    <location>
        <begin position="217"/>
        <end position="238"/>
    </location>
</feature>
<keyword evidence="3 6" id="KW-1133">Transmembrane helix</keyword>
<evidence type="ECO:0000256" key="1">
    <source>
        <dbReference type="ARBA" id="ARBA00004141"/>
    </source>
</evidence>
<comment type="subcellular location">
    <subcellularLocation>
        <location evidence="1">Membrane</location>
        <topology evidence="1">Multi-pass membrane protein</topology>
    </subcellularLocation>
</comment>
<dbReference type="PANTHER" id="PTHR12308">
    <property type="entry name" value="ANOCTAMIN"/>
    <property type="match status" value="1"/>
</dbReference>
<evidence type="ECO:0000256" key="5">
    <source>
        <dbReference type="SAM" id="MobiDB-lite"/>
    </source>
</evidence>
<dbReference type="GO" id="GO:0005254">
    <property type="term" value="F:chloride channel activity"/>
    <property type="evidence" value="ECO:0007669"/>
    <property type="project" value="TreeGrafter"/>
</dbReference>
<evidence type="ECO:0000256" key="3">
    <source>
        <dbReference type="ARBA" id="ARBA00022989"/>
    </source>
</evidence>
<keyword evidence="2 6" id="KW-0812">Transmembrane</keyword>
<dbReference type="Pfam" id="PF04547">
    <property type="entry name" value="Anoctamin"/>
    <property type="match status" value="1"/>
</dbReference>
<feature type="region of interest" description="Disordered" evidence="5">
    <location>
        <begin position="340"/>
        <end position="394"/>
    </location>
</feature>
<reference evidence="8" key="1">
    <citation type="submission" date="2021-01" db="EMBL/GenBank/DDBJ databases">
        <authorList>
            <person name="Corre E."/>
            <person name="Pelletier E."/>
            <person name="Niang G."/>
            <person name="Scheremetjew M."/>
            <person name="Finn R."/>
            <person name="Kale V."/>
            <person name="Holt S."/>
            <person name="Cochrane G."/>
            <person name="Meng A."/>
            <person name="Brown T."/>
            <person name="Cohen L."/>
        </authorList>
    </citation>
    <scope>NUCLEOTIDE SEQUENCE</scope>
    <source>
        <strain evidence="8">CCMP3107</strain>
    </source>
</reference>
<feature type="transmembrane region" description="Helical" evidence="6">
    <location>
        <begin position="184"/>
        <end position="205"/>
    </location>
</feature>
<dbReference type="InterPro" id="IPR049452">
    <property type="entry name" value="Anoctamin_TM"/>
</dbReference>
<dbReference type="InterPro" id="IPR007632">
    <property type="entry name" value="Anoctamin"/>
</dbReference>
<dbReference type="GO" id="GO:0016020">
    <property type="term" value="C:membrane"/>
    <property type="evidence" value="ECO:0007669"/>
    <property type="project" value="UniProtKB-SubCell"/>
</dbReference>
<evidence type="ECO:0000256" key="4">
    <source>
        <dbReference type="ARBA" id="ARBA00023136"/>
    </source>
</evidence>
<dbReference type="AlphaFoldDB" id="A0A7S3XWN0"/>
<organism evidence="8">
    <name type="scientific">Heterosigma akashiwo</name>
    <name type="common">Chromophytic alga</name>
    <name type="synonym">Heterosigma carterae</name>
    <dbReference type="NCBI Taxonomy" id="2829"/>
    <lineage>
        <taxon>Eukaryota</taxon>
        <taxon>Sar</taxon>
        <taxon>Stramenopiles</taxon>
        <taxon>Ochrophyta</taxon>
        <taxon>Raphidophyceae</taxon>
        <taxon>Chattonellales</taxon>
        <taxon>Chattonellaceae</taxon>
        <taxon>Heterosigma</taxon>
    </lineage>
</organism>
<protein>
    <recommendedName>
        <fullName evidence="7">Anoctamin transmembrane domain-containing protein</fullName>
    </recommendedName>
</protein>
<dbReference type="EMBL" id="HBIU01028331">
    <property type="protein sequence ID" value="CAE0634352.1"/>
    <property type="molecule type" value="Transcribed_RNA"/>
</dbReference>
<feature type="transmembrane region" description="Helical" evidence="6">
    <location>
        <begin position="59"/>
        <end position="80"/>
    </location>
</feature>
<evidence type="ECO:0000256" key="2">
    <source>
        <dbReference type="ARBA" id="ARBA00022692"/>
    </source>
</evidence>
<gene>
    <name evidence="8" type="ORF">HAKA00212_LOCUS13068</name>
</gene>